<dbReference type="AlphaFoldDB" id="A0A6J4J6T1"/>
<organism evidence="1">
    <name type="scientific">uncultured Acidimicrobiales bacterium</name>
    <dbReference type="NCBI Taxonomy" id="310071"/>
    <lineage>
        <taxon>Bacteria</taxon>
        <taxon>Bacillati</taxon>
        <taxon>Actinomycetota</taxon>
        <taxon>Acidimicrobiia</taxon>
        <taxon>Acidimicrobiales</taxon>
        <taxon>environmental samples</taxon>
    </lineage>
</organism>
<reference evidence="1" key="1">
    <citation type="submission" date="2020-02" db="EMBL/GenBank/DDBJ databases">
        <authorList>
            <person name="Meier V. D."/>
        </authorList>
    </citation>
    <scope>NUCLEOTIDE SEQUENCE</scope>
    <source>
        <strain evidence="1">AVDCRST_MAG76</strain>
    </source>
</reference>
<proteinExistence type="predicted"/>
<dbReference type="EMBL" id="CADCSZ010000203">
    <property type="protein sequence ID" value="CAA9272026.1"/>
    <property type="molecule type" value="Genomic_DNA"/>
</dbReference>
<accession>A0A6J4J6T1</accession>
<sequence length="204" mass="21446">MQVPDGWYPDPTGRHELRRWESGRWVDWVATGGQVWMEPMPPPPASGGGTLTTEPVVNAVRAGATWSLTSLNGGPLATATVAGRTTTVLDPSGTPTHQLRAAVAGSTEVLSLHDRTDREVGRYEEVRRASGRGFRVVGVGALLATLDATPNDPTRLALTDPGGRPLGRLTGRGGSWTTELAHPFGSPLGELAALAALAVTLAWD</sequence>
<protein>
    <recommendedName>
        <fullName evidence="2">DUF2510 domain-containing protein</fullName>
    </recommendedName>
</protein>
<evidence type="ECO:0008006" key="2">
    <source>
        <dbReference type="Google" id="ProtNLM"/>
    </source>
</evidence>
<name>A0A6J4J6T1_9ACTN</name>
<evidence type="ECO:0000313" key="1">
    <source>
        <dbReference type="EMBL" id="CAA9272026.1"/>
    </source>
</evidence>
<gene>
    <name evidence="1" type="ORF">AVDCRST_MAG76-3483</name>
</gene>